<name>A0A6A6H3L6_VIRVR</name>
<dbReference type="InterPro" id="IPR024774">
    <property type="entry name" value="PH_dom-Mcp5-type"/>
</dbReference>
<dbReference type="PANTHER" id="PTHR28190:SF1">
    <property type="entry name" value="NUCLEAR MIGRATION PROTEIN NUM1"/>
    <property type="match status" value="1"/>
</dbReference>
<protein>
    <recommendedName>
        <fullName evidence="2">PH domain-containing protein</fullName>
    </recommendedName>
</protein>
<feature type="compositionally biased region" description="Basic and acidic residues" evidence="1">
    <location>
        <begin position="406"/>
        <end position="416"/>
    </location>
</feature>
<feature type="region of interest" description="Disordered" evidence="1">
    <location>
        <begin position="1"/>
        <end position="102"/>
    </location>
</feature>
<feature type="compositionally biased region" description="Polar residues" evidence="1">
    <location>
        <begin position="307"/>
        <end position="317"/>
    </location>
</feature>
<reference evidence="3" key="1">
    <citation type="journal article" date="2020" name="Stud. Mycol.">
        <title>101 Dothideomycetes genomes: a test case for predicting lifestyles and emergence of pathogens.</title>
        <authorList>
            <person name="Haridas S."/>
            <person name="Albert R."/>
            <person name="Binder M."/>
            <person name="Bloem J."/>
            <person name="Labutti K."/>
            <person name="Salamov A."/>
            <person name="Andreopoulos B."/>
            <person name="Baker S."/>
            <person name="Barry K."/>
            <person name="Bills G."/>
            <person name="Bluhm B."/>
            <person name="Cannon C."/>
            <person name="Castanera R."/>
            <person name="Culley D."/>
            <person name="Daum C."/>
            <person name="Ezra D."/>
            <person name="Gonzalez J."/>
            <person name="Henrissat B."/>
            <person name="Kuo A."/>
            <person name="Liang C."/>
            <person name="Lipzen A."/>
            <person name="Lutzoni F."/>
            <person name="Magnuson J."/>
            <person name="Mondo S."/>
            <person name="Nolan M."/>
            <person name="Ohm R."/>
            <person name="Pangilinan J."/>
            <person name="Park H.-J."/>
            <person name="Ramirez L."/>
            <person name="Alfaro M."/>
            <person name="Sun H."/>
            <person name="Tritt A."/>
            <person name="Yoshinaga Y."/>
            <person name="Zwiers L.-H."/>
            <person name="Turgeon B."/>
            <person name="Goodwin S."/>
            <person name="Spatafora J."/>
            <person name="Crous P."/>
            <person name="Grigoriev I."/>
        </authorList>
    </citation>
    <scope>NUCLEOTIDE SEQUENCE</scope>
    <source>
        <strain evidence="3">Tuck. ex Michener</strain>
    </source>
</reference>
<dbReference type="InterPro" id="IPR001849">
    <property type="entry name" value="PH_domain"/>
</dbReference>
<dbReference type="InterPro" id="IPR011993">
    <property type="entry name" value="PH-like_dom_sf"/>
</dbReference>
<dbReference type="GO" id="GO:0005739">
    <property type="term" value="C:mitochondrion"/>
    <property type="evidence" value="ECO:0007669"/>
    <property type="project" value="TreeGrafter"/>
</dbReference>
<dbReference type="EMBL" id="ML991813">
    <property type="protein sequence ID" value="KAF2232686.1"/>
    <property type="molecule type" value="Genomic_DNA"/>
</dbReference>
<evidence type="ECO:0000313" key="3">
    <source>
        <dbReference type="EMBL" id="KAF2232686.1"/>
    </source>
</evidence>
<dbReference type="InterPro" id="IPR053005">
    <property type="entry name" value="Nuclear_Pos-Cytoskel_Interact"/>
</dbReference>
<keyword evidence="4" id="KW-1185">Reference proteome</keyword>
<dbReference type="OrthoDB" id="2149224at2759"/>
<feature type="compositionally biased region" description="Low complexity" evidence="1">
    <location>
        <begin position="330"/>
        <end position="348"/>
    </location>
</feature>
<feature type="compositionally biased region" description="Basic and acidic residues" evidence="1">
    <location>
        <begin position="460"/>
        <end position="473"/>
    </location>
</feature>
<dbReference type="Gene3D" id="2.30.29.30">
    <property type="entry name" value="Pleckstrin-homology domain (PH domain)/Phosphotyrosine-binding domain (PTB)"/>
    <property type="match status" value="1"/>
</dbReference>
<evidence type="ECO:0000256" key="1">
    <source>
        <dbReference type="SAM" id="MobiDB-lite"/>
    </source>
</evidence>
<dbReference type="AlphaFoldDB" id="A0A6A6H3L6"/>
<dbReference type="Proteomes" id="UP000800092">
    <property type="component" value="Unassembled WGS sequence"/>
</dbReference>
<feature type="region of interest" description="Disordered" evidence="1">
    <location>
        <begin position="307"/>
        <end position="434"/>
    </location>
</feature>
<gene>
    <name evidence="3" type="ORF">EV356DRAFT_504955</name>
</gene>
<dbReference type="GO" id="GO:0005543">
    <property type="term" value="F:phospholipid binding"/>
    <property type="evidence" value="ECO:0007669"/>
    <property type="project" value="InterPro"/>
</dbReference>
<dbReference type="PROSITE" id="PS50003">
    <property type="entry name" value="PH_DOMAIN"/>
    <property type="match status" value="1"/>
</dbReference>
<dbReference type="GO" id="GO:0015631">
    <property type="term" value="F:tubulin binding"/>
    <property type="evidence" value="ECO:0007669"/>
    <property type="project" value="TreeGrafter"/>
</dbReference>
<sequence>MPLRPGSSGSTRKTASEQPPLPVDHKEIIAAASQKGPAGSMGPPNMPASAYRPNSQFRPRTPTGPAAASSAGSRAGTTPRPRINTGRNEAPSPITRRSSVSSFASELDERFNIGRNGFLPEGLPPQTDPRMIQAITQTMIGEFLWKYTRKAGRGDMSENRHRRYFWVHPYTRTLYWSEQDPGTAGRAQLKAKSVAIESVHVVTDDNPMPPGLHRKSIVIVTPGRSIKFTAPTSQRHETWFNALSYLLLRTGSERQHHAHPNGAPASEAGSDINDADVAEFNPASQHRSSSRLTRGSRISLASFASRTPSIAASQRNASPVRPSRDTPTLAQRQSAAAARAAATSSGSAPDPSPTRTALPQRRAVSQTQTQAQTPGGSVSGRLSSLSGMVRGSFSSRRSQRGLSFAESERERERESGVYEGGAGENGHGSVQDSAEDLRRVIERQEREADRLENVRACCDGKHDVGSLTRDGKRNLSVSSRNSHRHSASRSLSRMSRHTEGE</sequence>
<feature type="compositionally biased region" description="Low complexity" evidence="1">
    <location>
        <begin position="375"/>
        <end position="404"/>
    </location>
</feature>
<dbReference type="SMART" id="SM00233">
    <property type="entry name" value="PH"/>
    <property type="match status" value="1"/>
</dbReference>
<dbReference type="CDD" id="cd13365">
    <property type="entry name" value="PH_PLC_plant-like"/>
    <property type="match status" value="1"/>
</dbReference>
<dbReference type="GO" id="GO:0032065">
    <property type="term" value="P:maintenance of protein location in cell cortex"/>
    <property type="evidence" value="ECO:0007669"/>
    <property type="project" value="InterPro"/>
</dbReference>
<evidence type="ECO:0000259" key="2">
    <source>
        <dbReference type="PROSITE" id="PS50003"/>
    </source>
</evidence>
<dbReference type="Pfam" id="PF12814">
    <property type="entry name" value="Mcp5_PH"/>
    <property type="match status" value="1"/>
</dbReference>
<feature type="compositionally biased region" description="Polar residues" evidence="1">
    <location>
        <begin position="7"/>
        <end position="17"/>
    </location>
</feature>
<evidence type="ECO:0000313" key="4">
    <source>
        <dbReference type="Proteomes" id="UP000800092"/>
    </source>
</evidence>
<dbReference type="PANTHER" id="PTHR28190">
    <property type="entry name" value="NUCLEAR MIGRATION PROTEIN NUM1"/>
    <property type="match status" value="1"/>
</dbReference>
<proteinExistence type="predicted"/>
<feature type="compositionally biased region" description="Polar residues" evidence="1">
    <location>
        <begin position="353"/>
        <end position="374"/>
    </location>
</feature>
<dbReference type="GO" id="GO:0000226">
    <property type="term" value="P:microtubule cytoskeleton organization"/>
    <property type="evidence" value="ECO:0007669"/>
    <property type="project" value="TreeGrafter"/>
</dbReference>
<feature type="region of interest" description="Disordered" evidence="1">
    <location>
        <begin position="460"/>
        <end position="501"/>
    </location>
</feature>
<feature type="compositionally biased region" description="Low complexity" evidence="1">
    <location>
        <begin position="58"/>
        <end position="79"/>
    </location>
</feature>
<dbReference type="SUPFAM" id="SSF50729">
    <property type="entry name" value="PH domain-like"/>
    <property type="match status" value="1"/>
</dbReference>
<feature type="domain" description="PH" evidence="2">
    <location>
        <begin position="137"/>
        <end position="248"/>
    </location>
</feature>
<dbReference type="GO" id="GO:0005938">
    <property type="term" value="C:cell cortex"/>
    <property type="evidence" value="ECO:0007669"/>
    <property type="project" value="InterPro"/>
</dbReference>
<accession>A0A6A6H3L6</accession>
<organism evidence="3 4">
    <name type="scientific">Viridothelium virens</name>
    <name type="common">Speckled blister lichen</name>
    <name type="synonym">Trypethelium virens</name>
    <dbReference type="NCBI Taxonomy" id="1048519"/>
    <lineage>
        <taxon>Eukaryota</taxon>
        <taxon>Fungi</taxon>
        <taxon>Dikarya</taxon>
        <taxon>Ascomycota</taxon>
        <taxon>Pezizomycotina</taxon>
        <taxon>Dothideomycetes</taxon>
        <taxon>Dothideomycetes incertae sedis</taxon>
        <taxon>Trypetheliales</taxon>
        <taxon>Trypetheliaceae</taxon>
        <taxon>Viridothelium</taxon>
    </lineage>
</organism>